<sequence>MSPVAPSSVERNSSPKSNLSGVSRRRWKFFAVLGVVLTVAAAPLSDITSVLAGGGLIGAGLTGVAAAATPAVTPNVSPVPASEDYFTSMWNDPMNFENPEDFDPTQRHMIQQGWANLNWGQLNMSGAQQVFMLRSDPGSYPTTATRDPRSRPLDAGKYRRVTMRMYSDRDSNAAMFFRQCNSCADGLKYFRIRAGWHSYDLDMTGPWDWDGLPNSSLPAVRGAPWAGWIEMMWMITSFDPYSLPSLSMDDFAIIDPSPDIGLTVGATSGPVDLWMDLDGNPANDGTSANAGSTASYLGQVTGPAFVGLPSGVLRRGKVAQFYTSKNGVKSALSASVSMPATSRPIARTVTPWEGSGEDWATVARWDPWDFDQPTDGYAVNASSTTAWGALLGWTGGGAANDPVAVLNTNKLIDGKLFHKMAITINYDGPWGLEDAPGGGLVGRIVWHPYGAPPNSRQVSDDIVLKTGRATYYVEMRTWPPTGILDPAGNLDPIGWGVGRSTWISDLNFHPHEDPGARSWQLEDVKLLRNDYVNPAVGGTDIKFIDDAWAPGTTADIIADPNLNPNDPAQVVIAAGIPVSAGVNKFRWTGWPAAYGTYFPRVVLRRNGLAASSYAFGAIDYGPSPAPWPPERANGIVK</sequence>
<protein>
    <submittedName>
        <fullName evidence="2">Unannotated protein</fullName>
    </submittedName>
</protein>
<proteinExistence type="predicted"/>
<evidence type="ECO:0000313" key="2">
    <source>
        <dbReference type="EMBL" id="CAB4985073.1"/>
    </source>
</evidence>
<feature type="compositionally biased region" description="Polar residues" evidence="1">
    <location>
        <begin position="9"/>
        <end position="20"/>
    </location>
</feature>
<evidence type="ECO:0000256" key="1">
    <source>
        <dbReference type="SAM" id="MobiDB-lite"/>
    </source>
</evidence>
<accession>A0A6J7N3D4</accession>
<feature type="region of interest" description="Disordered" evidence="1">
    <location>
        <begin position="1"/>
        <end position="20"/>
    </location>
</feature>
<organism evidence="2">
    <name type="scientific">freshwater metagenome</name>
    <dbReference type="NCBI Taxonomy" id="449393"/>
    <lineage>
        <taxon>unclassified sequences</taxon>
        <taxon>metagenomes</taxon>
        <taxon>ecological metagenomes</taxon>
    </lineage>
</organism>
<dbReference type="AlphaFoldDB" id="A0A6J7N3D4"/>
<name>A0A6J7N3D4_9ZZZZ</name>
<dbReference type="EMBL" id="CAFBOG010000117">
    <property type="protein sequence ID" value="CAB4985073.1"/>
    <property type="molecule type" value="Genomic_DNA"/>
</dbReference>
<reference evidence="2" key="1">
    <citation type="submission" date="2020-05" db="EMBL/GenBank/DDBJ databases">
        <authorList>
            <person name="Chiriac C."/>
            <person name="Salcher M."/>
            <person name="Ghai R."/>
            <person name="Kavagutti S V."/>
        </authorList>
    </citation>
    <scope>NUCLEOTIDE SEQUENCE</scope>
</reference>
<gene>
    <name evidence="2" type="ORF">UFOPK3914_01258</name>
</gene>